<dbReference type="Pfam" id="PF00005">
    <property type="entry name" value="ABC_tran"/>
    <property type="match status" value="2"/>
</dbReference>
<dbReference type="InterPro" id="IPR017871">
    <property type="entry name" value="ABC_transporter-like_CS"/>
</dbReference>
<proteinExistence type="predicted"/>
<evidence type="ECO:0000256" key="1">
    <source>
        <dbReference type="ARBA" id="ARBA00022448"/>
    </source>
</evidence>
<dbReference type="GO" id="GO:0005524">
    <property type="term" value="F:ATP binding"/>
    <property type="evidence" value="ECO:0007669"/>
    <property type="project" value="UniProtKB-KW"/>
</dbReference>
<sequence>MDSAVPDALVRMVGITKNYAGVAALKGVDLDLRAGEVHCLIGENGAGKSTLTRILTGAEQPTQGTIEVAGHTHNELRPAAAHELGISAIYQETDLVPDLTVWQNMYLGHEPRTRYGTLDRRGMRRSARHVLDDLGVGLAVDLRVADLSAANAQLVQIAKALTRENRVLIMDEPSAVLSDHELSGLFGIIRTLCDRGIGIIYISHRLDEVIQLGDRVTVLRDGRGVETTEVRDTSIPAMIRSMVGRDLTDQFGKVPAARETVALSVRGLTAAGRFQDVSFDVRHGEILGIAGLVGAGRSSLLSGIFGDLSPDDGEVAVEGQRLAGGSARAGIAHGIGLVPEDRRGAGLVLGRSVQDNVTLPSIDSLSWGPFLRPGAMRRVTRRFIDDFAIRTPSPAQPVRFLSGGNQQKVVLAKWLARGVSVLLLDEPTVGVDVGAKSEIYALMNRLAEDGVAIVMVSSDLPEVLGMSDRVIVMSEGRVTAELSRNEATQEAIMEAAVPTSAAVA</sequence>
<dbReference type="InterPro" id="IPR027417">
    <property type="entry name" value="P-loop_NTPase"/>
</dbReference>
<evidence type="ECO:0000313" key="7">
    <source>
        <dbReference type="Proteomes" id="UP001500843"/>
    </source>
</evidence>
<reference evidence="7" key="1">
    <citation type="journal article" date="2019" name="Int. J. Syst. Evol. Microbiol.">
        <title>The Global Catalogue of Microorganisms (GCM) 10K type strain sequencing project: providing services to taxonomists for standard genome sequencing and annotation.</title>
        <authorList>
            <consortium name="The Broad Institute Genomics Platform"/>
            <consortium name="The Broad Institute Genome Sequencing Center for Infectious Disease"/>
            <person name="Wu L."/>
            <person name="Ma J."/>
        </authorList>
    </citation>
    <scope>NUCLEOTIDE SEQUENCE [LARGE SCALE GENOMIC DNA]</scope>
    <source>
        <strain evidence="7">JCM 17975</strain>
    </source>
</reference>
<dbReference type="Proteomes" id="UP001500843">
    <property type="component" value="Unassembled WGS sequence"/>
</dbReference>
<dbReference type="InterPro" id="IPR003439">
    <property type="entry name" value="ABC_transporter-like_ATP-bd"/>
</dbReference>
<feature type="domain" description="ABC transporter" evidence="5">
    <location>
        <begin position="258"/>
        <end position="500"/>
    </location>
</feature>
<dbReference type="CDD" id="cd03216">
    <property type="entry name" value="ABC_Carb_Monos_I"/>
    <property type="match status" value="1"/>
</dbReference>
<keyword evidence="4 6" id="KW-0067">ATP-binding</keyword>
<dbReference type="RefSeq" id="WP_253871699.1">
    <property type="nucleotide sequence ID" value="NZ_BAABHM010000026.1"/>
</dbReference>
<evidence type="ECO:0000256" key="4">
    <source>
        <dbReference type="ARBA" id="ARBA00022840"/>
    </source>
</evidence>
<protein>
    <submittedName>
        <fullName evidence="6">Sugar ABC transporter ATP-binding protein</fullName>
    </submittedName>
</protein>
<dbReference type="PROSITE" id="PS00211">
    <property type="entry name" value="ABC_TRANSPORTER_1"/>
    <property type="match status" value="1"/>
</dbReference>
<dbReference type="PANTHER" id="PTHR43790">
    <property type="entry name" value="CARBOHYDRATE TRANSPORT ATP-BINDING PROTEIN MG119-RELATED"/>
    <property type="match status" value="1"/>
</dbReference>
<keyword evidence="7" id="KW-1185">Reference proteome</keyword>
<feature type="domain" description="ABC transporter" evidence="5">
    <location>
        <begin position="10"/>
        <end position="246"/>
    </location>
</feature>
<dbReference type="InterPro" id="IPR003593">
    <property type="entry name" value="AAA+_ATPase"/>
</dbReference>
<keyword evidence="1" id="KW-0813">Transport</keyword>
<evidence type="ECO:0000259" key="5">
    <source>
        <dbReference type="PROSITE" id="PS50893"/>
    </source>
</evidence>
<dbReference type="CDD" id="cd03215">
    <property type="entry name" value="ABC_Carb_Monos_II"/>
    <property type="match status" value="1"/>
</dbReference>
<organism evidence="6 7">
    <name type="scientific">Promicromonospora umidemergens</name>
    <dbReference type="NCBI Taxonomy" id="629679"/>
    <lineage>
        <taxon>Bacteria</taxon>
        <taxon>Bacillati</taxon>
        <taxon>Actinomycetota</taxon>
        <taxon>Actinomycetes</taxon>
        <taxon>Micrococcales</taxon>
        <taxon>Promicromonosporaceae</taxon>
        <taxon>Promicromonospora</taxon>
    </lineage>
</organism>
<evidence type="ECO:0000313" key="6">
    <source>
        <dbReference type="EMBL" id="GAA4717834.1"/>
    </source>
</evidence>
<dbReference type="EMBL" id="BAABHM010000026">
    <property type="protein sequence ID" value="GAA4717834.1"/>
    <property type="molecule type" value="Genomic_DNA"/>
</dbReference>
<comment type="caution">
    <text evidence="6">The sequence shown here is derived from an EMBL/GenBank/DDBJ whole genome shotgun (WGS) entry which is preliminary data.</text>
</comment>
<accession>A0ABP8Y1V9</accession>
<dbReference type="SUPFAM" id="SSF52540">
    <property type="entry name" value="P-loop containing nucleoside triphosphate hydrolases"/>
    <property type="match status" value="2"/>
</dbReference>
<evidence type="ECO:0000256" key="2">
    <source>
        <dbReference type="ARBA" id="ARBA00022737"/>
    </source>
</evidence>
<keyword evidence="3" id="KW-0547">Nucleotide-binding</keyword>
<evidence type="ECO:0000256" key="3">
    <source>
        <dbReference type="ARBA" id="ARBA00022741"/>
    </source>
</evidence>
<dbReference type="PANTHER" id="PTHR43790:SF9">
    <property type="entry name" value="GALACTOFURANOSE TRANSPORTER ATP-BINDING PROTEIN YTFR"/>
    <property type="match status" value="1"/>
</dbReference>
<gene>
    <name evidence="6" type="ORF">GCM10023198_46760</name>
</gene>
<dbReference type="Gene3D" id="3.40.50.300">
    <property type="entry name" value="P-loop containing nucleotide triphosphate hydrolases"/>
    <property type="match status" value="2"/>
</dbReference>
<name>A0ABP8Y1V9_9MICO</name>
<keyword evidence="2" id="KW-0677">Repeat</keyword>
<dbReference type="PROSITE" id="PS50893">
    <property type="entry name" value="ABC_TRANSPORTER_2"/>
    <property type="match status" value="2"/>
</dbReference>
<dbReference type="SMART" id="SM00382">
    <property type="entry name" value="AAA"/>
    <property type="match status" value="2"/>
</dbReference>
<dbReference type="InterPro" id="IPR050107">
    <property type="entry name" value="ABC_carbohydrate_import_ATPase"/>
</dbReference>